<accession>A0A3P8D8Q8</accession>
<dbReference type="EMBL" id="UZAH01035249">
    <property type="protein sequence ID" value="VDP39830.1"/>
    <property type="molecule type" value="Genomic_DNA"/>
</dbReference>
<dbReference type="WBParaSite" id="HPBE_0002360001-mRNA-1">
    <property type="protein sequence ID" value="HPBE_0002360001-mRNA-1"/>
    <property type="gene ID" value="HPBE_0002360001"/>
</dbReference>
<keyword evidence="1" id="KW-0812">Transmembrane</keyword>
<evidence type="ECO:0000313" key="3">
    <source>
        <dbReference type="Proteomes" id="UP000050761"/>
    </source>
</evidence>
<evidence type="ECO:0000313" key="2">
    <source>
        <dbReference type="EMBL" id="VDP39830.1"/>
    </source>
</evidence>
<accession>A0A183GLN0</accession>
<reference evidence="4" key="2">
    <citation type="submission" date="2019-09" db="UniProtKB">
        <authorList>
            <consortium name="WormBaseParasite"/>
        </authorList>
    </citation>
    <scope>IDENTIFICATION</scope>
</reference>
<reference evidence="2 3" key="1">
    <citation type="submission" date="2018-11" db="EMBL/GenBank/DDBJ databases">
        <authorList>
            <consortium name="Pathogen Informatics"/>
        </authorList>
    </citation>
    <scope>NUCLEOTIDE SEQUENCE [LARGE SCALE GENOMIC DNA]</scope>
</reference>
<protein>
    <submittedName>
        <fullName evidence="4">HCO3_cotransp domain-containing protein</fullName>
    </submittedName>
</protein>
<evidence type="ECO:0000313" key="4">
    <source>
        <dbReference type="WBParaSite" id="HPBE_0002360001-mRNA-1"/>
    </source>
</evidence>
<proteinExistence type="predicted"/>
<sequence length="68" mass="7663">MCNQDWSNAAFVQVVVLVVLLGMCHGLIVLPVVFAALLFKEIRVSQEKPHLLTIMERKTRVGHQARHA</sequence>
<keyword evidence="3" id="KW-1185">Reference proteome</keyword>
<dbReference type="OrthoDB" id="6510177at2759"/>
<keyword evidence="1" id="KW-1133">Transmembrane helix</keyword>
<name>A0A183GLN0_HELPZ</name>
<evidence type="ECO:0000256" key="1">
    <source>
        <dbReference type="SAM" id="Phobius"/>
    </source>
</evidence>
<dbReference type="Proteomes" id="UP000050761">
    <property type="component" value="Unassembled WGS sequence"/>
</dbReference>
<feature type="transmembrane region" description="Helical" evidence="1">
    <location>
        <begin position="12"/>
        <end position="39"/>
    </location>
</feature>
<gene>
    <name evidence="2" type="ORF">HPBE_LOCUS23599</name>
</gene>
<keyword evidence="1" id="KW-0472">Membrane</keyword>
<organism evidence="3 4">
    <name type="scientific">Heligmosomoides polygyrus</name>
    <name type="common">Parasitic roundworm</name>
    <dbReference type="NCBI Taxonomy" id="6339"/>
    <lineage>
        <taxon>Eukaryota</taxon>
        <taxon>Metazoa</taxon>
        <taxon>Ecdysozoa</taxon>
        <taxon>Nematoda</taxon>
        <taxon>Chromadorea</taxon>
        <taxon>Rhabditida</taxon>
        <taxon>Rhabditina</taxon>
        <taxon>Rhabditomorpha</taxon>
        <taxon>Strongyloidea</taxon>
        <taxon>Heligmosomidae</taxon>
        <taxon>Heligmosomoides</taxon>
    </lineage>
</organism>
<dbReference type="AlphaFoldDB" id="A0A183GLN0"/>